<dbReference type="AlphaFoldDB" id="W7BX15"/>
<gene>
    <name evidence="1" type="ORF">PCORN_05818</name>
</gene>
<sequence length="82" mass="9426">MKRTITAKFFSVITDVAKKHHITQIILGQSVKTRLEELTKGSVVNAIMRETDGIDIHIVADSRKKLKKTGWICQIWRIHPVF</sequence>
<comment type="caution">
    <text evidence="1">The sequence shown here is derived from an EMBL/GenBank/DDBJ whole genome shotgun (WGS) entry which is preliminary data.</text>
</comment>
<evidence type="ECO:0000313" key="1">
    <source>
        <dbReference type="EMBL" id="EUJ31309.1"/>
    </source>
</evidence>
<keyword evidence="2" id="KW-1185">Reference proteome</keyword>
<proteinExistence type="predicted"/>
<protein>
    <submittedName>
        <fullName evidence="1">K+-transporting ATPase d chain</fullName>
    </submittedName>
</protein>
<evidence type="ECO:0000313" key="2">
    <source>
        <dbReference type="Proteomes" id="UP000019254"/>
    </source>
</evidence>
<organism evidence="1 2">
    <name type="scientific">Listeria cornellensis FSL F6-0969</name>
    <dbReference type="NCBI Taxonomy" id="1265820"/>
    <lineage>
        <taxon>Bacteria</taxon>
        <taxon>Bacillati</taxon>
        <taxon>Bacillota</taxon>
        <taxon>Bacilli</taxon>
        <taxon>Bacillales</taxon>
        <taxon>Listeriaceae</taxon>
        <taxon>Listeria</taxon>
    </lineage>
</organism>
<dbReference type="EMBL" id="AODE01000012">
    <property type="protein sequence ID" value="EUJ31309.1"/>
    <property type="molecule type" value="Genomic_DNA"/>
</dbReference>
<dbReference type="Proteomes" id="UP000019254">
    <property type="component" value="Unassembled WGS sequence"/>
</dbReference>
<accession>W7BX15</accession>
<dbReference type="STRING" id="1265820.PCORN_05818"/>
<name>W7BX15_9LIST</name>
<reference evidence="1 2" key="1">
    <citation type="journal article" date="2014" name="Int. J. Syst. Evol. Microbiol.">
        <title>Listeria floridensis sp. nov., Listeria aquatica sp. nov., Listeria cornellensis sp. nov., Listeria riparia sp. nov. and Listeria grandensis sp. nov., from agricultural and natural environments.</title>
        <authorList>
            <person name="den Bakker H.C."/>
            <person name="Warchocki S."/>
            <person name="Wright E.M."/>
            <person name="Allred A.F."/>
            <person name="Ahlstrom C."/>
            <person name="Manuel C.S."/>
            <person name="Stasiewicz M.J."/>
            <person name="Burrell A."/>
            <person name="Roof S."/>
            <person name="Strawn L."/>
            <person name="Fortes E.D."/>
            <person name="Nightingale K.K."/>
            <person name="Kephart D."/>
            <person name="Wiedmann M."/>
        </authorList>
    </citation>
    <scope>NUCLEOTIDE SEQUENCE [LARGE SCALE GENOMIC DNA]</scope>
    <source>
        <strain evidence="2">FSL F6-969</strain>
    </source>
</reference>